<feature type="transmembrane region" description="Helical" evidence="2">
    <location>
        <begin position="52"/>
        <end position="73"/>
    </location>
</feature>
<protein>
    <recommendedName>
        <fullName evidence="5">DUF4386 domain-containing protein</fullName>
    </recommendedName>
</protein>
<dbReference type="Proteomes" id="UP001348641">
    <property type="component" value="Unassembled WGS sequence"/>
</dbReference>
<keyword evidence="2" id="KW-0472">Membrane</keyword>
<reference evidence="3 4" key="1">
    <citation type="submission" date="2023-07" db="EMBL/GenBank/DDBJ databases">
        <authorList>
            <person name="Girao M."/>
            <person name="Carvalho M.F."/>
        </authorList>
    </citation>
    <scope>NUCLEOTIDE SEQUENCE [LARGE SCALE GENOMIC DNA]</scope>
    <source>
        <strain evidence="3 4">66/93</strain>
    </source>
</reference>
<keyword evidence="2" id="KW-1133">Transmembrane helix</keyword>
<evidence type="ECO:0000256" key="1">
    <source>
        <dbReference type="SAM" id="MobiDB-lite"/>
    </source>
</evidence>
<name>A0ABU7KTE8_9ACTN</name>
<dbReference type="EMBL" id="JAUUCC010000049">
    <property type="protein sequence ID" value="MEE2052573.1"/>
    <property type="molecule type" value="Genomic_DNA"/>
</dbReference>
<accession>A0ABU7KTE8</accession>
<keyword evidence="2" id="KW-0812">Transmembrane</keyword>
<sequence>MFPSGQDPYDPNGAQGGGDVPPQRGLPDFGARFDALRPDAPLPRKVAVVRTLMYIGGACGLGLTALFLLGLSVPQEVMADALRQQADLAAEEGVELAVGVEMMRSMMITMAAVTGVYGLLSTLLAGRIRQRTVGVFWGVVAFQTAAGGLLLWNLVLGDLIAAVPLGFAVTMIVHMFSREGRAHYGLL</sequence>
<feature type="transmembrane region" description="Helical" evidence="2">
    <location>
        <begin position="106"/>
        <end position="126"/>
    </location>
</feature>
<feature type="region of interest" description="Disordered" evidence="1">
    <location>
        <begin position="1"/>
        <end position="24"/>
    </location>
</feature>
<dbReference type="RefSeq" id="WP_330159590.1">
    <property type="nucleotide sequence ID" value="NZ_BAAAJA010000001.1"/>
</dbReference>
<comment type="caution">
    <text evidence="3">The sequence shown here is derived from an EMBL/GenBank/DDBJ whole genome shotgun (WGS) entry which is preliminary data.</text>
</comment>
<evidence type="ECO:0000313" key="4">
    <source>
        <dbReference type="Proteomes" id="UP001348641"/>
    </source>
</evidence>
<feature type="transmembrane region" description="Helical" evidence="2">
    <location>
        <begin position="159"/>
        <end position="177"/>
    </location>
</feature>
<feature type="transmembrane region" description="Helical" evidence="2">
    <location>
        <begin position="133"/>
        <end position="153"/>
    </location>
</feature>
<evidence type="ECO:0000313" key="3">
    <source>
        <dbReference type="EMBL" id="MEE2052573.1"/>
    </source>
</evidence>
<gene>
    <name evidence="3" type="ORF">Q8A49_18900</name>
</gene>
<organism evidence="3 4">
    <name type="scientific">Nocardiopsis tropica</name>
    <dbReference type="NCBI Taxonomy" id="109330"/>
    <lineage>
        <taxon>Bacteria</taxon>
        <taxon>Bacillati</taxon>
        <taxon>Actinomycetota</taxon>
        <taxon>Actinomycetes</taxon>
        <taxon>Streptosporangiales</taxon>
        <taxon>Nocardiopsidaceae</taxon>
        <taxon>Nocardiopsis</taxon>
    </lineage>
</organism>
<evidence type="ECO:0000256" key="2">
    <source>
        <dbReference type="SAM" id="Phobius"/>
    </source>
</evidence>
<proteinExistence type="predicted"/>
<evidence type="ECO:0008006" key="5">
    <source>
        <dbReference type="Google" id="ProtNLM"/>
    </source>
</evidence>